<proteinExistence type="predicted"/>
<feature type="domain" description="PiggyBac transposable element-derived protein" evidence="1">
    <location>
        <begin position="56"/>
        <end position="181"/>
    </location>
</feature>
<keyword evidence="3" id="KW-1185">Reference proteome</keyword>
<dbReference type="Proteomes" id="UP001162162">
    <property type="component" value="Unassembled WGS sequence"/>
</dbReference>
<dbReference type="PANTHER" id="PTHR46599:SF3">
    <property type="entry name" value="PIGGYBAC TRANSPOSABLE ELEMENT-DERIVED PROTEIN 4"/>
    <property type="match status" value="1"/>
</dbReference>
<dbReference type="EMBL" id="JAPWTK010000056">
    <property type="protein sequence ID" value="KAJ8953376.1"/>
    <property type="molecule type" value="Genomic_DNA"/>
</dbReference>
<dbReference type="InterPro" id="IPR029526">
    <property type="entry name" value="PGBD"/>
</dbReference>
<evidence type="ECO:0000313" key="3">
    <source>
        <dbReference type="Proteomes" id="UP001162162"/>
    </source>
</evidence>
<reference evidence="2" key="1">
    <citation type="journal article" date="2023" name="Insect Mol. Biol.">
        <title>Genome sequencing provides insights into the evolution of gene families encoding plant cell wall-degrading enzymes in longhorned beetles.</title>
        <authorList>
            <person name="Shin N.R."/>
            <person name="Okamura Y."/>
            <person name="Kirsch R."/>
            <person name="Pauchet Y."/>
        </authorList>
    </citation>
    <scope>NUCLEOTIDE SEQUENCE</scope>
    <source>
        <strain evidence="2">AMC_N1</strain>
    </source>
</reference>
<dbReference type="AlphaFoldDB" id="A0AAV8YPD9"/>
<gene>
    <name evidence="2" type="ORF">NQ318_023493</name>
</gene>
<protein>
    <recommendedName>
        <fullName evidence="1">PiggyBac transposable element-derived protein domain-containing protein</fullName>
    </recommendedName>
</protein>
<name>A0AAV8YPD9_9CUCU</name>
<sequence>MKDQEQNLQPLSKIIDGKEINISYKLALTMIDDRTSPVERNPGPTNGTENCKNVAEFWELLFNQEIRNKIVEYTNKQIQHVCAQMMAEGKTMQTFHYETDLVEMNAFIELLYYSGMWKASHVSIKELWARENGITFYRCTMPKNRFEFLASTLRFDVKENRSKNDRLSAIRELWEIFIRNSEQ</sequence>
<accession>A0AAV8YPD9</accession>
<organism evidence="2 3">
    <name type="scientific">Aromia moschata</name>
    <dbReference type="NCBI Taxonomy" id="1265417"/>
    <lineage>
        <taxon>Eukaryota</taxon>
        <taxon>Metazoa</taxon>
        <taxon>Ecdysozoa</taxon>
        <taxon>Arthropoda</taxon>
        <taxon>Hexapoda</taxon>
        <taxon>Insecta</taxon>
        <taxon>Pterygota</taxon>
        <taxon>Neoptera</taxon>
        <taxon>Endopterygota</taxon>
        <taxon>Coleoptera</taxon>
        <taxon>Polyphaga</taxon>
        <taxon>Cucujiformia</taxon>
        <taxon>Chrysomeloidea</taxon>
        <taxon>Cerambycidae</taxon>
        <taxon>Cerambycinae</taxon>
        <taxon>Callichromatini</taxon>
        <taxon>Aromia</taxon>
    </lineage>
</organism>
<dbReference type="Pfam" id="PF13843">
    <property type="entry name" value="DDE_Tnp_1_7"/>
    <property type="match status" value="1"/>
</dbReference>
<dbReference type="PANTHER" id="PTHR46599">
    <property type="entry name" value="PIGGYBAC TRANSPOSABLE ELEMENT-DERIVED PROTEIN 4"/>
    <property type="match status" value="1"/>
</dbReference>
<evidence type="ECO:0000259" key="1">
    <source>
        <dbReference type="Pfam" id="PF13843"/>
    </source>
</evidence>
<comment type="caution">
    <text evidence="2">The sequence shown here is derived from an EMBL/GenBank/DDBJ whole genome shotgun (WGS) entry which is preliminary data.</text>
</comment>
<evidence type="ECO:0000313" key="2">
    <source>
        <dbReference type="EMBL" id="KAJ8953376.1"/>
    </source>
</evidence>